<name>A0A3E4HFU7_PHOVU</name>
<evidence type="ECO:0000313" key="3">
    <source>
        <dbReference type="EMBL" id="RHH80804.1"/>
    </source>
</evidence>
<dbReference type="Proteomes" id="UP000261278">
    <property type="component" value="Unassembled WGS sequence"/>
</dbReference>
<reference evidence="1 6" key="2">
    <citation type="journal article" date="2019" name="Nat. Med.">
        <title>A library of human gut bacterial isolates paired with longitudinal multiomics data enables mechanistic microbiome research.</title>
        <authorList>
            <person name="Poyet M."/>
            <person name="Groussin M."/>
            <person name="Gibbons S.M."/>
            <person name="Avila-Pacheco J."/>
            <person name="Jiang X."/>
            <person name="Kearney S.M."/>
            <person name="Perrotta A.R."/>
            <person name="Berdy B."/>
            <person name="Zhao S."/>
            <person name="Lieberman T.D."/>
            <person name="Swanson P.K."/>
            <person name="Smith M."/>
            <person name="Roesemann S."/>
            <person name="Alexander J.E."/>
            <person name="Rich S.A."/>
            <person name="Livny J."/>
            <person name="Vlamakis H."/>
            <person name="Clish C."/>
            <person name="Bullock K."/>
            <person name="Deik A."/>
            <person name="Scott J."/>
            <person name="Pierce K.A."/>
            <person name="Xavier R.J."/>
            <person name="Alm E.J."/>
        </authorList>
    </citation>
    <scope>NUCLEOTIDE SEQUENCE [LARGE SCALE GENOMIC DNA]</scope>
    <source>
        <strain evidence="1 6">BIOML-A110</strain>
    </source>
</reference>
<dbReference type="Proteomes" id="UP000283713">
    <property type="component" value="Unassembled WGS sequence"/>
</dbReference>
<evidence type="ECO:0000313" key="1">
    <source>
        <dbReference type="EMBL" id="KAB6573758.1"/>
    </source>
</evidence>
<reference evidence="4 5" key="1">
    <citation type="submission" date="2018-08" db="EMBL/GenBank/DDBJ databases">
        <title>A genome reference for cultivated species of the human gut microbiota.</title>
        <authorList>
            <person name="Zou Y."/>
            <person name="Xue W."/>
            <person name="Luo G."/>
        </authorList>
    </citation>
    <scope>NUCLEOTIDE SEQUENCE [LARGE SCALE GENOMIC DNA]</scope>
    <source>
        <strain evidence="3 5">AM16-6</strain>
        <strain evidence="2 4">TF05-18</strain>
    </source>
</reference>
<evidence type="ECO:0000313" key="6">
    <source>
        <dbReference type="Proteomes" id="UP000462922"/>
    </source>
</evidence>
<sequence length="207" mass="24246">MKKEITDRIRLLGGNVANLKGNSLKEDLCAITFDTALFLKPVDTPWLAAEDTEPIEGLGDWVDEHMELFNSDREAFYKEMTDTFFTLDEEPRRQLFWVARPFTPFQKGTPDFEEWNGWFTDNAELGEIIKYSNCATPDFVELLYTDGYPNYYLICLSDNDPENPVVWSTDHEEFFTEVTNEGRLNDFLDRFMTKEEFLKLVKSKLEE</sequence>
<dbReference type="EMBL" id="QSSN01000004">
    <property type="protein sequence ID" value="RGL87706.1"/>
    <property type="molecule type" value="Genomic_DNA"/>
</dbReference>
<gene>
    <name evidence="3" type="ORF">DW193_07365</name>
    <name evidence="2" type="ORF">DXC44_04880</name>
    <name evidence="1" type="ORF">GAY76_09620</name>
</gene>
<protein>
    <submittedName>
        <fullName evidence="2">Uncharacterized protein</fullName>
    </submittedName>
</protein>
<dbReference type="EMBL" id="WDAX01000019">
    <property type="protein sequence ID" value="KAB6573758.1"/>
    <property type="molecule type" value="Genomic_DNA"/>
</dbReference>
<evidence type="ECO:0000313" key="2">
    <source>
        <dbReference type="EMBL" id="RGL87706.1"/>
    </source>
</evidence>
<dbReference type="EMBL" id="QRKA01000009">
    <property type="protein sequence ID" value="RHH80804.1"/>
    <property type="molecule type" value="Genomic_DNA"/>
</dbReference>
<comment type="caution">
    <text evidence="2">The sequence shown here is derived from an EMBL/GenBank/DDBJ whole genome shotgun (WGS) entry which is preliminary data.</text>
</comment>
<dbReference type="AlphaFoldDB" id="A0A3E4HFU7"/>
<dbReference type="RefSeq" id="WP_004328513.1">
    <property type="nucleotide sequence ID" value="NZ_DAWEQP010000086.1"/>
</dbReference>
<accession>A0A3E4HFU7</accession>
<dbReference type="Proteomes" id="UP000462922">
    <property type="component" value="Unassembled WGS sequence"/>
</dbReference>
<evidence type="ECO:0000313" key="4">
    <source>
        <dbReference type="Proteomes" id="UP000261278"/>
    </source>
</evidence>
<proteinExistence type="predicted"/>
<dbReference type="GeneID" id="73802878"/>
<evidence type="ECO:0000313" key="5">
    <source>
        <dbReference type="Proteomes" id="UP000283713"/>
    </source>
</evidence>
<organism evidence="2 4">
    <name type="scientific">Phocaeicola vulgatus</name>
    <name type="common">Bacteroides vulgatus</name>
    <dbReference type="NCBI Taxonomy" id="821"/>
    <lineage>
        <taxon>Bacteria</taxon>
        <taxon>Pseudomonadati</taxon>
        <taxon>Bacteroidota</taxon>
        <taxon>Bacteroidia</taxon>
        <taxon>Bacteroidales</taxon>
        <taxon>Bacteroidaceae</taxon>
        <taxon>Phocaeicola</taxon>
    </lineage>
</organism>